<accession>A0A833RWK8</accession>
<dbReference type="Proteomes" id="UP000655588">
    <property type="component" value="Unassembled WGS sequence"/>
</dbReference>
<dbReference type="InterPro" id="IPR019375">
    <property type="entry name" value="Ribosomal_bS1m"/>
</dbReference>
<gene>
    <name evidence="1" type="ORF">E2986_11493</name>
</gene>
<organism evidence="1 2">
    <name type="scientific">Frieseomelitta varia</name>
    <dbReference type="NCBI Taxonomy" id="561572"/>
    <lineage>
        <taxon>Eukaryota</taxon>
        <taxon>Metazoa</taxon>
        <taxon>Ecdysozoa</taxon>
        <taxon>Arthropoda</taxon>
        <taxon>Hexapoda</taxon>
        <taxon>Insecta</taxon>
        <taxon>Pterygota</taxon>
        <taxon>Neoptera</taxon>
        <taxon>Endopterygota</taxon>
        <taxon>Hymenoptera</taxon>
        <taxon>Apocrita</taxon>
        <taxon>Aculeata</taxon>
        <taxon>Apoidea</taxon>
        <taxon>Anthophila</taxon>
        <taxon>Apidae</taxon>
        <taxon>Frieseomelitta</taxon>
    </lineage>
</organism>
<dbReference type="GO" id="GO:0005763">
    <property type="term" value="C:mitochondrial small ribosomal subunit"/>
    <property type="evidence" value="ECO:0007669"/>
    <property type="project" value="TreeGrafter"/>
</dbReference>
<evidence type="ECO:0000313" key="2">
    <source>
        <dbReference type="Proteomes" id="UP000655588"/>
    </source>
</evidence>
<protein>
    <recommendedName>
        <fullName evidence="3">28S ribosomal protein S28, mitochondrial</fullName>
    </recommendedName>
</protein>
<dbReference type="EMBL" id="WNWW01000448">
    <property type="protein sequence ID" value="KAF3424711.1"/>
    <property type="molecule type" value="Genomic_DNA"/>
</dbReference>
<dbReference type="PANTHER" id="PTHR13447">
    <property type="entry name" value="MITOCHONDRIAL 28S RIBOSOMAL PROTEIN S28"/>
    <property type="match status" value="1"/>
</dbReference>
<name>A0A833RWK8_9HYME</name>
<reference evidence="1" key="1">
    <citation type="submission" date="2019-11" db="EMBL/GenBank/DDBJ databases">
        <title>The nuclear and mitochondrial genomes of Frieseomelitta varia - a highly eusocial stingless bee (Meliponini) with a permanently sterile worker caste.</title>
        <authorList>
            <person name="Freitas F.C.P."/>
            <person name="Lourenco A.P."/>
            <person name="Nunes F.M.F."/>
            <person name="Paschoal A.R."/>
            <person name="Abreu F.C.P."/>
            <person name="Barbin F.O."/>
            <person name="Bataglia L."/>
            <person name="Cardoso-Junior C.A.M."/>
            <person name="Cervoni M.S."/>
            <person name="Silva S.R."/>
            <person name="Dalarmi F."/>
            <person name="Del Lama M.A."/>
            <person name="Depintor T.S."/>
            <person name="Ferreira K.M."/>
            <person name="Goria P.S."/>
            <person name="Jaskot M.C."/>
            <person name="Lago D.C."/>
            <person name="Luna-Lucena D."/>
            <person name="Moda L.M."/>
            <person name="Nascimento L."/>
            <person name="Pedrino M."/>
            <person name="Rabico F.O."/>
            <person name="Sanches F.C."/>
            <person name="Santos D.E."/>
            <person name="Santos C.G."/>
            <person name="Vieira J."/>
            <person name="Lopes T.F."/>
            <person name="Barchuk A.R."/>
            <person name="Hartfelder K."/>
            <person name="Simoes Z.L.P."/>
            <person name="Bitondi M.M.G."/>
            <person name="Pinheiro D.G."/>
        </authorList>
    </citation>
    <scope>NUCLEOTIDE SEQUENCE</scope>
    <source>
        <strain evidence="1">USP_RPSP 00005682</strain>
        <tissue evidence="1">Whole individual</tissue>
    </source>
</reference>
<evidence type="ECO:0000313" key="1">
    <source>
        <dbReference type="EMBL" id="KAF3424711.1"/>
    </source>
</evidence>
<keyword evidence="2" id="KW-1185">Reference proteome</keyword>
<dbReference type="AlphaFoldDB" id="A0A833RWK8"/>
<proteinExistence type="predicted"/>
<comment type="caution">
    <text evidence="1">The sequence shown here is derived from an EMBL/GenBank/DDBJ whole genome shotgun (WGS) entry which is preliminary data.</text>
</comment>
<dbReference type="PANTHER" id="PTHR13447:SF2">
    <property type="entry name" value="SMALL RIBOSOMAL SUBUNIT PROTEIN BS1M"/>
    <property type="match status" value="1"/>
</dbReference>
<sequence length="182" mass="20713">MNKIQCYQRTIKQLYLTYASQINSVYVRNYCTEGESSKTTANVKDQNNSDKNVEASNFEQTFQSLNDIEIKNNMAVPRRNTFASLLRHSKFIDLGDPEGKVVLGEIFQIVNNDLYIDFGWKFYCVCKKPQKDSIQYIRGSKVKLLIKDLELSTRFLGASSDLTLSEADCILLGLAKSPSEVQ</sequence>
<dbReference type="Pfam" id="PF10246">
    <property type="entry name" value="MRP-S35"/>
    <property type="match status" value="1"/>
</dbReference>
<evidence type="ECO:0008006" key="3">
    <source>
        <dbReference type="Google" id="ProtNLM"/>
    </source>
</evidence>